<evidence type="ECO:0000256" key="2">
    <source>
        <dbReference type="ARBA" id="ARBA00022754"/>
    </source>
</evidence>
<comment type="function">
    <text evidence="4">Plays a significant role in maintaining keratin filament organization in intestinal epithelia. When phosphorylated, plays a role in the secretion of mucin in the small intestine.</text>
</comment>
<comment type="caution">
    <text evidence="13">The sequence shown here is derived from an EMBL/GenBank/DDBJ whole genome shotgun (WGS) entry which is preliminary data.</text>
</comment>
<dbReference type="GO" id="GO:0005882">
    <property type="term" value="C:intermediate filament"/>
    <property type="evidence" value="ECO:0007669"/>
    <property type="project" value="UniProtKB-KW"/>
</dbReference>
<feature type="compositionally biased region" description="Polar residues" evidence="11">
    <location>
        <begin position="1"/>
        <end position="15"/>
    </location>
</feature>
<dbReference type="InterPro" id="IPR039008">
    <property type="entry name" value="IF_rod_dom"/>
</dbReference>
<evidence type="ECO:0000313" key="14">
    <source>
        <dbReference type="Proteomes" id="UP000648918"/>
    </source>
</evidence>
<dbReference type="GO" id="GO:0005198">
    <property type="term" value="F:structural molecule activity"/>
    <property type="evidence" value="ECO:0007669"/>
    <property type="project" value="InterPro"/>
</dbReference>
<dbReference type="GO" id="GO:0045109">
    <property type="term" value="P:intermediate filament organization"/>
    <property type="evidence" value="ECO:0007669"/>
    <property type="project" value="TreeGrafter"/>
</dbReference>
<evidence type="ECO:0000256" key="9">
    <source>
        <dbReference type="RuleBase" id="RU000685"/>
    </source>
</evidence>
<dbReference type="SMART" id="SM01391">
    <property type="entry name" value="Filament"/>
    <property type="match status" value="1"/>
</dbReference>
<evidence type="ECO:0000256" key="5">
    <source>
        <dbReference type="ARBA" id="ARBA00038712"/>
    </source>
</evidence>
<dbReference type="OrthoDB" id="2441647at2759"/>
<accession>A0A851ZEJ2</accession>
<gene>
    <name evidence="13" type="primary">Krt20</name>
    <name evidence="13" type="ORF">HALSEN_R09044</name>
</gene>
<dbReference type="FunFam" id="1.20.5.1160:FF:000002">
    <property type="entry name" value="Type I keratin 10"/>
    <property type="match status" value="1"/>
</dbReference>
<evidence type="ECO:0000259" key="12">
    <source>
        <dbReference type="PROSITE" id="PS51842"/>
    </source>
</evidence>
<feature type="coiled-coil region" evidence="10">
    <location>
        <begin position="83"/>
        <end position="153"/>
    </location>
</feature>
<evidence type="ECO:0000256" key="4">
    <source>
        <dbReference type="ARBA" id="ARBA00037685"/>
    </source>
</evidence>
<comment type="similarity">
    <text evidence="9">Belongs to the intermediate filament family.</text>
</comment>
<keyword evidence="1" id="KW-0416">Keratin</keyword>
<evidence type="ECO:0000313" key="13">
    <source>
        <dbReference type="EMBL" id="NXD87012.1"/>
    </source>
</evidence>
<organism evidence="13 14">
    <name type="scientific">Halcyon senegalensis</name>
    <dbReference type="NCBI Taxonomy" id="342381"/>
    <lineage>
        <taxon>Eukaryota</taxon>
        <taxon>Metazoa</taxon>
        <taxon>Chordata</taxon>
        <taxon>Craniata</taxon>
        <taxon>Vertebrata</taxon>
        <taxon>Euteleostomi</taxon>
        <taxon>Archelosauria</taxon>
        <taxon>Archosauria</taxon>
        <taxon>Dinosauria</taxon>
        <taxon>Saurischia</taxon>
        <taxon>Theropoda</taxon>
        <taxon>Coelurosauria</taxon>
        <taxon>Aves</taxon>
        <taxon>Neognathae</taxon>
        <taxon>Neoaves</taxon>
        <taxon>Telluraves</taxon>
        <taxon>Coraciimorphae</taxon>
        <taxon>Coraciiformes</taxon>
        <taxon>Alcedinidae</taxon>
        <taxon>Halcyon</taxon>
    </lineage>
</organism>
<dbReference type="PROSITE" id="PS00226">
    <property type="entry name" value="IF_ROD_1"/>
    <property type="match status" value="1"/>
</dbReference>
<feature type="coiled-coil region" evidence="10">
    <location>
        <begin position="327"/>
        <end position="361"/>
    </location>
</feature>
<dbReference type="PROSITE" id="PS51842">
    <property type="entry name" value="IF_ROD_2"/>
    <property type="match status" value="1"/>
</dbReference>
<keyword evidence="14" id="KW-1185">Reference proteome</keyword>
<dbReference type="GO" id="GO:0030855">
    <property type="term" value="P:epithelial cell differentiation"/>
    <property type="evidence" value="ECO:0007669"/>
    <property type="project" value="TreeGrafter"/>
</dbReference>
<dbReference type="Gene3D" id="1.20.5.500">
    <property type="entry name" value="Single helix bin"/>
    <property type="match status" value="1"/>
</dbReference>
<feature type="coiled-coil region" evidence="10">
    <location>
        <begin position="189"/>
        <end position="283"/>
    </location>
</feature>
<name>A0A851ZEJ2_9AVES</name>
<dbReference type="SUPFAM" id="SSF64593">
    <property type="entry name" value="Intermediate filament protein, coiled coil region"/>
    <property type="match status" value="2"/>
</dbReference>
<protein>
    <recommendedName>
        <fullName evidence="6">Keratin, type I cytoskeletal 20</fullName>
    </recommendedName>
    <alternativeName>
        <fullName evidence="7">Cytokeratin-20</fullName>
    </alternativeName>
    <alternativeName>
        <fullName evidence="8">Keratin-20</fullName>
    </alternativeName>
</protein>
<keyword evidence="2 9" id="KW-0403">Intermediate filament</keyword>
<dbReference type="PANTHER" id="PTHR23239">
    <property type="entry name" value="INTERMEDIATE FILAMENT"/>
    <property type="match status" value="1"/>
</dbReference>
<feature type="region of interest" description="Disordered" evidence="11">
    <location>
        <begin position="1"/>
        <end position="23"/>
    </location>
</feature>
<evidence type="ECO:0000256" key="1">
    <source>
        <dbReference type="ARBA" id="ARBA00022744"/>
    </source>
</evidence>
<dbReference type="Gene3D" id="1.20.5.1160">
    <property type="entry name" value="Vasodilator-stimulated phosphoprotein"/>
    <property type="match status" value="1"/>
</dbReference>
<feature type="non-terminal residue" evidence="13">
    <location>
        <position position="1"/>
    </location>
</feature>
<evidence type="ECO:0000256" key="7">
    <source>
        <dbReference type="ARBA" id="ARBA00041717"/>
    </source>
</evidence>
<feature type="non-terminal residue" evidence="13">
    <location>
        <position position="433"/>
    </location>
</feature>
<evidence type="ECO:0000256" key="3">
    <source>
        <dbReference type="ARBA" id="ARBA00023054"/>
    </source>
</evidence>
<dbReference type="Gene3D" id="1.20.5.170">
    <property type="match status" value="1"/>
</dbReference>
<dbReference type="EMBL" id="WBNJ01000672">
    <property type="protein sequence ID" value="NXD87012.1"/>
    <property type="molecule type" value="Genomic_DNA"/>
</dbReference>
<reference evidence="13" key="1">
    <citation type="submission" date="2019-09" db="EMBL/GenBank/DDBJ databases">
        <title>Bird 10,000 Genomes (B10K) Project - Family phase.</title>
        <authorList>
            <person name="Zhang G."/>
        </authorList>
    </citation>
    <scope>NUCLEOTIDE SEQUENCE</scope>
    <source>
        <strain evidence="13">B10K-DU-024-03</strain>
        <tissue evidence="13">Muscle</tissue>
    </source>
</reference>
<feature type="domain" description="IF rod" evidence="12">
    <location>
        <begin position="79"/>
        <end position="390"/>
    </location>
</feature>
<dbReference type="Proteomes" id="UP000648918">
    <property type="component" value="Unassembled WGS sequence"/>
</dbReference>
<dbReference type="InterPro" id="IPR018039">
    <property type="entry name" value="IF_conserved"/>
</dbReference>
<evidence type="ECO:0000256" key="11">
    <source>
        <dbReference type="SAM" id="MobiDB-lite"/>
    </source>
</evidence>
<dbReference type="FunFam" id="1.20.5.170:FF:000002">
    <property type="entry name" value="Type I keratin KA11"/>
    <property type="match status" value="1"/>
</dbReference>
<proteinExistence type="inferred from homology"/>
<evidence type="ECO:0000256" key="6">
    <source>
        <dbReference type="ARBA" id="ARBA00040318"/>
    </source>
</evidence>
<dbReference type="PRINTS" id="PR01248">
    <property type="entry name" value="TYPE1KERATIN"/>
</dbReference>
<dbReference type="Pfam" id="PF00038">
    <property type="entry name" value="Filament"/>
    <property type="match status" value="1"/>
</dbReference>
<keyword evidence="3 10" id="KW-0175">Coiled coil</keyword>
<dbReference type="InterPro" id="IPR002957">
    <property type="entry name" value="Keratin_I"/>
</dbReference>
<evidence type="ECO:0000256" key="8">
    <source>
        <dbReference type="ARBA" id="ARBA00042487"/>
    </source>
</evidence>
<sequence length="433" mass="48589">MAFSSRSFQRGTSTRFPSTAPSFSSLSSRKVAIQKISAPSVYGGAGGSGTRISTSYGEGFRGNFQLSVTGSDALPTGNEKLTMQNLNDRLASYLEKVRSLEKTNSLLEKQITEWYMKNTVDVRHDYSSYFKTIEDLQNKISAAQLENARLVLQIDNAKLAADDFSLKYENELLLKQSVESDSNGLLQVLDGLTLTKADLESQIESVKEELVLLKKNHEEEVDSLRKRVGGTVNVEVDAAPSIDLATLMEKMRLEYEEMAEKYRQEAKEQFEKQTQELNQEVQTNVGQLQVQRTEVTERRQILQGLEVEVQSHLSMKKSLEDSLAETEARYSYQLAQLQEAVASLEAQLRQLRADTEAQSNDYSVLLDVKTRLEAEIATYRRLLEGESSGAFNEFSCSISSPESSKIKKIKTIVEELVDGKVISSQVKEIEEKL</sequence>
<evidence type="ECO:0000256" key="10">
    <source>
        <dbReference type="SAM" id="Coils"/>
    </source>
</evidence>
<dbReference type="AlphaFoldDB" id="A0A851ZEJ2"/>
<dbReference type="PANTHER" id="PTHR23239:SF167">
    <property type="entry name" value="KERATIN, TYPE I CYTOSKELETAL 20"/>
    <property type="match status" value="1"/>
</dbReference>
<comment type="subunit">
    <text evidence="5">Heterotetramer of two type I and two type II keratins. Associates with KRT8.</text>
</comment>